<organism evidence="3 4">
    <name type="scientific">Polarella glacialis</name>
    <name type="common">Dinoflagellate</name>
    <dbReference type="NCBI Taxonomy" id="89957"/>
    <lineage>
        <taxon>Eukaryota</taxon>
        <taxon>Sar</taxon>
        <taxon>Alveolata</taxon>
        <taxon>Dinophyceae</taxon>
        <taxon>Suessiales</taxon>
        <taxon>Suessiaceae</taxon>
        <taxon>Polarella</taxon>
    </lineage>
</organism>
<dbReference type="GO" id="GO:0006357">
    <property type="term" value="P:regulation of transcription by RNA polymerase II"/>
    <property type="evidence" value="ECO:0007669"/>
    <property type="project" value="InterPro"/>
</dbReference>
<feature type="region of interest" description="Disordered" evidence="1">
    <location>
        <begin position="23"/>
        <end position="122"/>
    </location>
</feature>
<dbReference type="OrthoDB" id="28901at2759"/>
<protein>
    <recommendedName>
        <fullName evidence="2">NGN domain-containing protein</fullName>
    </recommendedName>
</protein>
<keyword evidence="4" id="KW-1185">Reference proteome</keyword>
<dbReference type="InterPro" id="IPR005100">
    <property type="entry name" value="NGN-domain"/>
</dbReference>
<dbReference type="OMA" id="ERELCIC"/>
<feature type="region of interest" description="Disordered" evidence="1">
    <location>
        <begin position="172"/>
        <end position="199"/>
    </location>
</feature>
<evidence type="ECO:0000313" key="3">
    <source>
        <dbReference type="EMBL" id="CAE8606456.1"/>
    </source>
</evidence>
<dbReference type="GO" id="GO:0006368">
    <property type="term" value="P:transcription elongation by RNA polymerase II"/>
    <property type="evidence" value="ECO:0007669"/>
    <property type="project" value="TreeGrafter"/>
</dbReference>
<feature type="non-terminal residue" evidence="3">
    <location>
        <position position="280"/>
    </location>
</feature>
<feature type="domain" description="NGN" evidence="2">
    <location>
        <begin position="214"/>
        <end position="272"/>
    </location>
</feature>
<reference evidence="3" key="1">
    <citation type="submission" date="2021-02" db="EMBL/GenBank/DDBJ databases">
        <authorList>
            <person name="Dougan E. K."/>
            <person name="Rhodes N."/>
            <person name="Thang M."/>
            <person name="Chan C."/>
        </authorList>
    </citation>
    <scope>NUCLEOTIDE SEQUENCE</scope>
</reference>
<dbReference type="InterPro" id="IPR039659">
    <property type="entry name" value="SPT5"/>
</dbReference>
<evidence type="ECO:0000313" key="4">
    <source>
        <dbReference type="Proteomes" id="UP000654075"/>
    </source>
</evidence>
<feature type="compositionally biased region" description="Acidic residues" evidence="1">
    <location>
        <begin position="88"/>
        <end position="109"/>
    </location>
</feature>
<evidence type="ECO:0000259" key="2">
    <source>
        <dbReference type="Pfam" id="PF03439"/>
    </source>
</evidence>
<comment type="caution">
    <text evidence="3">The sequence shown here is derived from an EMBL/GenBank/DDBJ whole genome shotgun (WGS) entry which is preliminary data.</text>
</comment>
<dbReference type="GO" id="GO:0003729">
    <property type="term" value="F:mRNA binding"/>
    <property type="evidence" value="ECO:0007669"/>
    <property type="project" value="TreeGrafter"/>
</dbReference>
<dbReference type="GO" id="GO:0032044">
    <property type="term" value="C:DSIF complex"/>
    <property type="evidence" value="ECO:0007669"/>
    <property type="project" value="TreeGrafter"/>
</dbReference>
<dbReference type="Proteomes" id="UP000654075">
    <property type="component" value="Unassembled WGS sequence"/>
</dbReference>
<dbReference type="CDD" id="cd09888">
    <property type="entry name" value="NGN_Euk"/>
    <property type="match status" value="1"/>
</dbReference>
<dbReference type="AlphaFoldDB" id="A0A813EWS9"/>
<accession>A0A813EWS9</accession>
<gene>
    <name evidence="3" type="ORF">PGLA1383_LOCUS24439</name>
</gene>
<proteinExistence type="predicted"/>
<dbReference type="Pfam" id="PF03439">
    <property type="entry name" value="Spt5-NGN"/>
    <property type="match status" value="1"/>
</dbReference>
<dbReference type="PANTHER" id="PTHR11125:SF7">
    <property type="entry name" value="TRANSCRIPTION ELONGATION FACTOR SPT5"/>
    <property type="match status" value="1"/>
</dbReference>
<dbReference type="PANTHER" id="PTHR11125">
    <property type="entry name" value="SUPPRESSOR OF TY 5"/>
    <property type="match status" value="1"/>
</dbReference>
<name>A0A813EWS9_POLGL</name>
<dbReference type="InterPro" id="IPR036735">
    <property type="entry name" value="NGN_dom_sf"/>
</dbReference>
<feature type="compositionally biased region" description="Low complexity" evidence="1">
    <location>
        <begin position="53"/>
        <end position="69"/>
    </location>
</feature>
<sequence>MAEDLLAQAVEAELFGEENDAADLFGDFNSDAELKSPSQASSRKRRLKQAQPESAAAGDGEEAASGSGSRPQPDKRRRKKDLSSYFETEAEEAGASSDEAEDDDLDGLIDDTGVAPGETGRNKLRKEMMKAASKELEELTRDSAQRGPLSGARGLFSSSRLDDMEQRYKDLEERGAAGEDIRRDPVERPGKKETHTVTVPEPTDPKLWCCKSFGPERELCICLMHKAMEYMQAGKPVPIHSVFFSPHLRGYIYFEAHRESDVRDFIRGKSGLSAFSAMSL</sequence>
<dbReference type="EMBL" id="CAJNNV010019247">
    <property type="protein sequence ID" value="CAE8606456.1"/>
    <property type="molecule type" value="Genomic_DNA"/>
</dbReference>
<feature type="compositionally biased region" description="Basic and acidic residues" evidence="1">
    <location>
        <begin position="172"/>
        <end position="195"/>
    </location>
</feature>
<dbReference type="GO" id="GO:0032784">
    <property type="term" value="P:regulation of DNA-templated transcription elongation"/>
    <property type="evidence" value="ECO:0007669"/>
    <property type="project" value="InterPro"/>
</dbReference>
<dbReference type="InterPro" id="IPR039385">
    <property type="entry name" value="NGN_Euk"/>
</dbReference>
<evidence type="ECO:0000256" key="1">
    <source>
        <dbReference type="SAM" id="MobiDB-lite"/>
    </source>
</evidence>
<dbReference type="Gene3D" id="3.30.70.940">
    <property type="entry name" value="NusG, N-terminal domain"/>
    <property type="match status" value="1"/>
</dbReference>